<dbReference type="PANTHER" id="PTHR30483">
    <property type="entry name" value="LEUCINE-SPECIFIC-BINDING PROTEIN"/>
    <property type="match status" value="1"/>
</dbReference>
<dbReference type="Proteomes" id="UP001589647">
    <property type="component" value="Unassembled WGS sequence"/>
</dbReference>
<feature type="domain" description="Leucine-binding protein" evidence="4">
    <location>
        <begin position="28"/>
        <end position="352"/>
    </location>
</feature>
<dbReference type="InterPro" id="IPR028081">
    <property type="entry name" value="Leu-bd"/>
</dbReference>
<evidence type="ECO:0000313" key="5">
    <source>
        <dbReference type="EMBL" id="MFB9202355.1"/>
    </source>
</evidence>
<evidence type="ECO:0000256" key="2">
    <source>
        <dbReference type="ARBA" id="ARBA00022729"/>
    </source>
</evidence>
<dbReference type="InterPro" id="IPR028082">
    <property type="entry name" value="Peripla_BP_I"/>
</dbReference>
<sequence>MRVAVLGLVALMVAGCGGSVPLAAEDEPVRVGAIISQTGVYATLGDDMETAMQLYLDDHGGLLGGRPARLVVADDASSPEIGAEQARKLIDGGADVLTGLIASPVAVSVVKEAAGDIPVVIANAGADQLGGPGVFRVSYTNRAHGYAAGRYAAEHYAGQDVALMASDYSAGVETLDGFAEGYGAGPLKRILTPFGGQADLEPYLARIPRGARLLYAFYAGGEAIAFVKAFKRFGDARIKLLACQNLADEDVLRAVGRDAEGMVSVGLWSPALENPDNAAFVARWRARTGRNPSAVALQSWDAMRLVDRAAAAGGDLTRALAGVGELDGPRGPFKLDAAHDPVQNWYVRQYQNGVNRIIATIPPP</sequence>
<dbReference type="PANTHER" id="PTHR30483:SF6">
    <property type="entry name" value="PERIPLASMIC BINDING PROTEIN OF ABC TRANSPORTER FOR NATURAL AMINO ACIDS"/>
    <property type="match status" value="1"/>
</dbReference>
<accession>A0ABV5IEL1</accession>
<reference evidence="5 6" key="1">
    <citation type="submission" date="2024-09" db="EMBL/GenBank/DDBJ databases">
        <authorList>
            <person name="Sun Q."/>
            <person name="Mori K."/>
        </authorList>
    </citation>
    <scope>NUCLEOTIDE SEQUENCE [LARGE SCALE GENOMIC DNA]</scope>
    <source>
        <strain evidence="5 6">CCM 3426</strain>
    </source>
</reference>
<evidence type="ECO:0000256" key="1">
    <source>
        <dbReference type="ARBA" id="ARBA00010062"/>
    </source>
</evidence>
<dbReference type="InterPro" id="IPR051010">
    <property type="entry name" value="BCAA_transport"/>
</dbReference>
<dbReference type="EMBL" id="JBHMEI010000007">
    <property type="protein sequence ID" value="MFB9202355.1"/>
    <property type="molecule type" value="Genomic_DNA"/>
</dbReference>
<dbReference type="SUPFAM" id="SSF53822">
    <property type="entry name" value="Periplasmic binding protein-like I"/>
    <property type="match status" value="1"/>
</dbReference>
<gene>
    <name evidence="5" type="ORF">ACFFV7_14240</name>
</gene>
<protein>
    <submittedName>
        <fullName evidence="5">ABC transporter substrate-binding protein</fullName>
    </submittedName>
</protein>
<evidence type="ECO:0000259" key="4">
    <source>
        <dbReference type="Pfam" id="PF13458"/>
    </source>
</evidence>
<dbReference type="RefSeq" id="WP_189651723.1">
    <property type="nucleotide sequence ID" value="NZ_BMRC01000021.1"/>
</dbReference>
<keyword evidence="2 3" id="KW-0732">Signal</keyword>
<organism evidence="5 6">
    <name type="scientific">Nonomuraea spiralis</name>
    <dbReference type="NCBI Taxonomy" id="46182"/>
    <lineage>
        <taxon>Bacteria</taxon>
        <taxon>Bacillati</taxon>
        <taxon>Actinomycetota</taxon>
        <taxon>Actinomycetes</taxon>
        <taxon>Streptosporangiales</taxon>
        <taxon>Streptosporangiaceae</taxon>
        <taxon>Nonomuraea</taxon>
    </lineage>
</organism>
<proteinExistence type="inferred from homology"/>
<comment type="similarity">
    <text evidence="1">Belongs to the leucine-binding protein family.</text>
</comment>
<evidence type="ECO:0000256" key="3">
    <source>
        <dbReference type="SAM" id="SignalP"/>
    </source>
</evidence>
<dbReference type="PROSITE" id="PS51257">
    <property type="entry name" value="PROKAR_LIPOPROTEIN"/>
    <property type="match status" value="1"/>
</dbReference>
<comment type="caution">
    <text evidence="5">The sequence shown here is derived from an EMBL/GenBank/DDBJ whole genome shotgun (WGS) entry which is preliminary data.</text>
</comment>
<evidence type="ECO:0000313" key="6">
    <source>
        <dbReference type="Proteomes" id="UP001589647"/>
    </source>
</evidence>
<name>A0ABV5IEL1_9ACTN</name>
<keyword evidence="6" id="KW-1185">Reference proteome</keyword>
<dbReference type="Gene3D" id="3.40.50.2300">
    <property type="match status" value="2"/>
</dbReference>
<dbReference type="Pfam" id="PF13458">
    <property type="entry name" value="Peripla_BP_6"/>
    <property type="match status" value="1"/>
</dbReference>
<feature type="chain" id="PRO_5047026971" evidence="3">
    <location>
        <begin position="24"/>
        <end position="364"/>
    </location>
</feature>
<feature type="signal peptide" evidence="3">
    <location>
        <begin position="1"/>
        <end position="23"/>
    </location>
</feature>